<dbReference type="Pfam" id="PF03435">
    <property type="entry name" value="Sacchrp_dh_NADP"/>
    <property type="match status" value="1"/>
</dbReference>
<dbReference type="InterPro" id="IPR036291">
    <property type="entry name" value="NAD(P)-bd_dom_sf"/>
</dbReference>
<dbReference type="InterPro" id="IPR005097">
    <property type="entry name" value="Sacchrp_dh_NADP-bd"/>
</dbReference>
<protein>
    <recommendedName>
        <fullName evidence="1">Saccharopine dehydrogenase NADP binding domain-containing protein</fullName>
    </recommendedName>
</protein>
<dbReference type="PANTHER" id="PTHR43781">
    <property type="entry name" value="SACCHAROPINE DEHYDROGENASE"/>
    <property type="match status" value="1"/>
</dbReference>
<gene>
    <name evidence="2" type="ORF">BN869_000011799_1</name>
</gene>
<feature type="domain" description="Saccharopine dehydrogenase NADP binding" evidence="1">
    <location>
        <begin position="5"/>
        <end position="118"/>
    </location>
</feature>
<evidence type="ECO:0000313" key="2">
    <source>
        <dbReference type="EMBL" id="CEO55741.1"/>
    </source>
</evidence>
<evidence type="ECO:0000259" key="1">
    <source>
        <dbReference type="Pfam" id="PF03435"/>
    </source>
</evidence>
<reference evidence="2" key="1">
    <citation type="submission" date="2015-01" db="EMBL/GenBank/DDBJ databases">
        <authorList>
            <person name="Durling Mikael"/>
        </authorList>
    </citation>
    <scope>NUCLEOTIDE SEQUENCE</scope>
</reference>
<name>A0A0B7KLY7_BIOOC</name>
<accession>A0A0B7KLY7</accession>
<dbReference type="PANTHER" id="PTHR43781:SF1">
    <property type="entry name" value="SACCHAROPINE DEHYDROGENASE"/>
    <property type="match status" value="1"/>
</dbReference>
<dbReference type="Gene3D" id="3.40.50.720">
    <property type="entry name" value="NAD(P)-binding Rossmann-like Domain"/>
    <property type="match status" value="1"/>
</dbReference>
<organism evidence="2">
    <name type="scientific">Bionectria ochroleuca</name>
    <name type="common">Gliocladium roseum</name>
    <dbReference type="NCBI Taxonomy" id="29856"/>
    <lineage>
        <taxon>Eukaryota</taxon>
        <taxon>Fungi</taxon>
        <taxon>Dikarya</taxon>
        <taxon>Ascomycota</taxon>
        <taxon>Pezizomycotina</taxon>
        <taxon>Sordariomycetes</taxon>
        <taxon>Hypocreomycetidae</taxon>
        <taxon>Hypocreales</taxon>
        <taxon>Bionectriaceae</taxon>
        <taxon>Clonostachys</taxon>
    </lineage>
</organism>
<proteinExistence type="predicted"/>
<dbReference type="EMBL" id="CDPU01000056">
    <property type="protein sequence ID" value="CEO55741.1"/>
    <property type="molecule type" value="Genomic_DNA"/>
</dbReference>
<sequence length="330" mass="35552">MARLLIYGGTGYTGRLASKHAQRLGLDFLVAGRSESKTKELAAELGVDSRIFGLESPDKIDEALLGSSVLLNCAGPFIRTAKPLIEACIRNQVHYLDMAAELDSYHLSAESDARAKQADVMLMPGCGGGIAMLSCLVCYVLEHVKSPHRVDIALHISGPMSRGSEMSAAENITAACLELVKGNLVALEDPATKTKQFDFDNGNGPVDCVPITLPNLITLPRSTNIRDIRTFIYAEAALLPRDVTALPIGPTKEERDLHPYQVSVLVTEIDGTVKKGILHCANGYTFTSQASAEASRRVLEGQVAPGFQTPEVVFGYRFVEDVPGSVLRLV</sequence>
<dbReference type="SUPFAM" id="SSF51735">
    <property type="entry name" value="NAD(P)-binding Rossmann-fold domains"/>
    <property type="match status" value="1"/>
</dbReference>
<dbReference type="AlphaFoldDB" id="A0A0B7KLY7"/>